<dbReference type="Pfam" id="PF00379">
    <property type="entry name" value="Chitin_bind_4"/>
    <property type="match status" value="1"/>
</dbReference>
<evidence type="ECO:0000313" key="4">
    <source>
        <dbReference type="Proteomes" id="UP001153148"/>
    </source>
</evidence>
<dbReference type="Proteomes" id="UP001153148">
    <property type="component" value="Unassembled WGS sequence"/>
</dbReference>
<evidence type="ECO:0000313" key="3">
    <source>
        <dbReference type="EMBL" id="CAG2068648.1"/>
    </source>
</evidence>
<feature type="non-terminal residue" evidence="3">
    <location>
        <position position="209"/>
    </location>
</feature>
<comment type="caution">
    <text evidence="3">The sequence shown here is derived from an EMBL/GenBank/DDBJ whole genome shotgun (WGS) entry which is preliminary data.</text>
</comment>
<feature type="non-terminal residue" evidence="3">
    <location>
        <position position="1"/>
    </location>
</feature>
<proteinExistence type="predicted"/>
<dbReference type="EMBL" id="CAJPIN010097327">
    <property type="protein sequence ID" value="CAG2068648.1"/>
    <property type="molecule type" value="Genomic_DNA"/>
</dbReference>
<keyword evidence="4" id="KW-1185">Reference proteome</keyword>
<gene>
    <name evidence="3" type="ORF">TPAB3V08_LOCUS15591</name>
</gene>
<reference evidence="3" key="1">
    <citation type="submission" date="2021-03" db="EMBL/GenBank/DDBJ databases">
        <authorList>
            <person name="Tran Van P."/>
        </authorList>
    </citation>
    <scope>NUCLEOTIDE SEQUENCE</scope>
</reference>
<dbReference type="PANTHER" id="PTHR10380">
    <property type="entry name" value="CUTICLE PROTEIN"/>
    <property type="match status" value="1"/>
</dbReference>
<sequence>AYDFGYEVGPNGQFHHENKGPDGVVYGCYGYVDPDGKLRATHYVSDGWGYRVVKPGQPVELFLHHHETNQLDSNNPGEDKEVVAVFIVQKEMEKPMVLGVLSGRNQRKTEVQVEDKKNQLGQEAKLEGHQEIQHNQVVLKGQEVRHTQVVKDLLKDNQENQDIQVDQVDREGLEVQEVQHTQVVKNLLKDNQEDQDIQVGQEDPEVQHT</sequence>
<name>A0ABN7PLH0_TIMPD</name>
<dbReference type="InterPro" id="IPR000618">
    <property type="entry name" value="Insect_cuticle"/>
</dbReference>
<dbReference type="PANTHER" id="PTHR10380:SF224">
    <property type="entry name" value="CUTICULAR PROTEIN 12A"/>
    <property type="match status" value="1"/>
</dbReference>
<accession>A0ABN7PLH0</accession>
<keyword evidence="1" id="KW-0193">Cuticle</keyword>
<protein>
    <submittedName>
        <fullName evidence="3">Uncharacterized protein</fullName>
    </submittedName>
</protein>
<organism evidence="3 4">
    <name type="scientific">Timema podura</name>
    <name type="common">Walking stick</name>
    <dbReference type="NCBI Taxonomy" id="61482"/>
    <lineage>
        <taxon>Eukaryota</taxon>
        <taxon>Metazoa</taxon>
        <taxon>Ecdysozoa</taxon>
        <taxon>Arthropoda</taxon>
        <taxon>Hexapoda</taxon>
        <taxon>Insecta</taxon>
        <taxon>Pterygota</taxon>
        <taxon>Neoptera</taxon>
        <taxon>Polyneoptera</taxon>
        <taxon>Phasmatodea</taxon>
        <taxon>Timematodea</taxon>
        <taxon>Timematoidea</taxon>
        <taxon>Timematidae</taxon>
        <taxon>Timema</taxon>
    </lineage>
</organism>
<dbReference type="InterPro" id="IPR050468">
    <property type="entry name" value="Cuticle_Struct_Prot"/>
</dbReference>
<evidence type="ECO:0000256" key="1">
    <source>
        <dbReference type="PROSITE-ProRule" id="PRU00497"/>
    </source>
</evidence>
<dbReference type="PROSITE" id="PS51155">
    <property type="entry name" value="CHIT_BIND_RR_2"/>
    <property type="match status" value="1"/>
</dbReference>
<evidence type="ECO:0000256" key="2">
    <source>
        <dbReference type="SAM" id="MobiDB-lite"/>
    </source>
</evidence>
<feature type="region of interest" description="Disordered" evidence="2">
    <location>
        <begin position="189"/>
        <end position="209"/>
    </location>
</feature>